<keyword evidence="2" id="KW-1185">Reference proteome</keyword>
<protein>
    <submittedName>
        <fullName evidence="1">Uncharacterized protein</fullName>
    </submittedName>
</protein>
<accession>A0A6L5YM20</accession>
<comment type="caution">
    <text evidence="1">The sequence shown here is derived from an EMBL/GenBank/DDBJ whole genome shotgun (WGS) entry which is preliminary data.</text>
</comment>
<dbReference type="RefSeq" id="WP_154497944.1">
    <property type="nucleotide sequence ID" value="NZ_VUMU01000018.1"/>
</dbReference>
<name>A0A6L5YM20_9FIRM</name>
<evidence type="ECO:0000313" key="1">
    <source>
        <dbReference type="EMBL" id="MST59033.1"/>
    </source>
</evidence>
<evidence type="ECO:0000313" key="2">
    <source>
        <dbReference type="Proteomes" id="UP000476055"/>
    </source>
</evidence>
<gene>
    <name evidence="1" type="ORF">FYJ59_12455</name>
</gene>
<dbReference type="Proteomes" id="UP000476055">
    <property type="component" value="Unassembled WGS sequence"/>
</dbReference>
<organism evidence="1 2">
    <name type="scientific">Waltera intestinalis</name>
    <dbReference type="NCBI Taxonomy" id="2606635"/>
    <lineage>
        <taxon>Bacteria</taxon>
        <taxon>Bacillati</taxon>
        <taxon>Bacillota</taxon>
        <taxon>Clostridia</taxon>
        <taxon>Lachnospirales</taxon>
        <taxon>Lachnospiraceae</taxon>
        <taxon>Waltera</taxon>
    </lineage>
</organism>
<reference evidence="1 2" key="1">
    <citation type="submission" date="2019-08" db="EMBL/GenBank/DDBJ databases">
        <title>In-depth cultivation of the pig gut microbiome towards novel bacterial diversity and tailored functional studies.</title>
        <authorList>
            <person name="Wylensek D."/>
            <person name="Hitch T.C.A."/>
            <person name="Clavel T."/>
        </authorList>
    </citation>
    <scope>NUCLEOTIDE SEQUENCE [LARGE SCALE GENOMIC DNA]</scope>
    <source>
        <strain evidence="1 2">WCA3-601-WT-6H</strain>
    </source>
</reference>
<proteinExistence type="predicted"/>
<dbReference type="AlphaFoldDB" id="A0A6L5YM20"/>
<sequence>MLMAKTKNPGIREAIETMKEFGLLERMRIRMFYKNLARMDRITEDEFVRNEGIAEGITQGTANSLIEVLAKFGEVPDGILQKVQSQKNLEILQDWFKKAIKAESLEEWVKSIKELTQEQTNK</sequence>
<dbReference type="EMBL" id="VUMU01000018">
    <property type="protein sequence ID" value="MST59033.1"/>
    <property type="molecule type" value="Genomic_DNA"/>
</dbReference>